<proteinExistence type="predicted"/>
<dbReference type="GeneID" id="25326030"/>
<dbReference type="OrthoDB" id="5086500at2759"/>
<keyword evidence="3" id="KW-1185">Reference proteome</keyword>
<keyword evidence="1" id="KW-1133">Transmembrane helix</keyword>
<evidence type="ECO:0000313" key="3">
    <source>
        <dbReference type="Proteomes" id="UP000054342"/>
    </source>
</evidence>
<reference evidence="2 3" key="1">
    <citation type="submission" date="2015-01" db="EMBL/GenBank/DDBJ databases">
        <title>The Genome Sequence of Exophiala xenobiotica CBS118157.</title>
        <authorList>
            <consortium name="The Broad Institute Genomics Platform"/>
            <person name="Cuomo C."/>
            <person name="de Hoog S."/>
            <person name="Gorbushina A."/>
            <person name="Stielow B."/>
            <person name="Teixiera M."/>
            <person name="Abouelleil A."/>
            <person name="Chapman S.B."/>
            <person name="Priest M."/>
            <person name="Young S.K."/>
            <person name="Wortman J."/>
            <person name="Nusbaum C."/>
            <person name="Birren B."/>
        </authorList>
    </citation>
    <scope>NUCLEOTIDE SEQUENCE [LARGE SCALE GENOMIC DNA]</scope>
    <source>
        <strain evidence="2 3">CBS 118157</strain>
    </source>
</reference>
<name>A0A0D2DBL0_9EURO</name>
<feature type="transmembrane region" description="Helical" evidence="1">
    <location>
        <begin position="271"/>
        <end position="296"/>
    </location>
</feature>
<dbReference type="InterPro" id="IPR046536">
    <property type="entry name" value="DUF6601"/>
</dbReference>
<dbReference type="Pfam" id="PF20246">
    <property type="entry name" value="DUF6601"/>
    <property type="match status" value="1"/>
</dbReference>
<keyword evidence="1" id="KW-0812">Transmembrane</keyword>
<dbReference type="EMBL" id="KN847318">
    <property type="protein sequence ID" value="KIW59687.1"/>
    <property type="molecule type" value="Genomic_DNA"/>
</dbReference>
<accession>A0A0D2DBL0</accession>
<protein>
    <submittedName>
        <fullName evidence="2">Uncharacterized protein</fullName>
    </submittedName>
</protein>
<gene>
    <name evidence="2" type="ORF">PV05_04122</name>
</gene>
<dbReference type="HOGENOM" id="CLU_043687_1_1_1"/>
<dbReference type="AlphaFoldDB" id="A0A0D2DBL0"/>
<organism evidence="2 3">
    <name type="scientific">Exophiala xenobiotica</name>
    <dbReference type="NCBI Taxonomy" id="348802"/>
    <lineage>
        <taxon>Eukaryota</taxon>
        <taxon>Fungi</taxon>
        <taxon>Dikarya</taxon>
        <taxon>Ascomycota</taxon>
        <taxon>Pezizomycotina</taxon>
        <taxon>Eurotiomycetes</taxon>
        <taxon>Chaetothyriomycetidae</taxon>
        <taxon>Chaetothyriales</taxon>
        <taxon>Herpotrichiellaceae</taxon>
        <taxon>Exophiala</taxon>
    </lineage>
</organism>
<dbReference type="PANTHER" id="PTHR34414">
    <property type="entry name" value="HET DOMAIN-CONTAINING PROTEIN-RELATED"/>
    <property type="match status" value="1"/>
</dbReference>
<dbReference type="Proteomes" id="UP000054342">
    <property type="component" value="Unassembled WGS sequence"/>
</dbReference>
<evidence type="ECO:0000313" key="2">
    <source>
        <dbReference type="EMBL" id="KIW59687.1"/>
    </source>
</evidence>
<sequence>MTTKHNSNRIAQAVQETTPHKQMGFSPLRGHPRINTQDARLMLDFLEGEFCSQDAEGLSPYLWVMSMQSPANVSPLHRQRVKQREVVVTEDPKLHLVWFHNRIFIKPLPEYLCDLDFLNNLPPTETKDQQQRQERIRKAAKGYLRTWVFLVRHKSDFRIAQEPPLQLLPPDMTWEKFCHFAASLHEIHNHDVSERYHYGEIRLSRLNFYCKIFLRKRFYQRMYPQYGDYFGRFFPPLLFILGTLSVFLSALQVVMAVKQVSQFHWRIIWVIARWSGLACAIVPTIIILALLGTFWVKFTLEWKRALGDRWQTRRNRESRRFTSP</sequence>
<feature type="transmembrane region" description="Helical" evidence="1">
    <location>
        <begin position="229"/>
        <end position="251"/>
    </location>
</feature>
<dbReference type="PANTHER" id="PTHR34414:SF1">
    <property type="entry name" value="SUBTILISIN-LIKE SERINE PROTEASE"/>
    <property type="match status" value="1"/>
</dbReference>
<dbReference type="RefSeq" id="XP_013320271.1">
    <property type="nucleotide sequence ID" value="XM_013464817.1"/>
</dbReference>
<evidence type="ECO:0000256" key="1">
    <source>
        <dbReference type="SAM" id="Phobius"/>
    </source>
</evidence>
<dbReference type="STRING" id="348802.A0A0D2DBL0"/>
<keyword evidence="1" id="KW-0472">Membrane</keyword>